<protein>
    <submittedName>
        <fullName evidence="2">Helix-turn-helix domain-containing protein</fullName>
    </submittedName>
</protein>
<dbReference type="Proteomes" id="UP001159292">
    <property type="component" value="Unassembled WGS sequence"/>
</dbReference>
<evidence type="ECO:0000313" key="2">
    <source>
        <dbReference type="EMBL" id="MDH0569589.1"/>
    </source>
</evidence>
<dbReference type="AlphaFoldDB" id="A0AB35L3H7"/>
<dbReference type="InterPro" id="IPR010982">
    <property type="entry name" value="Lambda_DNA-bd_dom_sf"/>
</dbReference>
<comment type="caution">
    <text evidence="2">The sequence shown here is derived from an EMBL/GenBank/DDBJ whole genome shotgun (WGS) entry which is preliminary data.</text>
</comment>
<accession>A0AB35L3H7</accession>
<feature type="domain" description="HTH cro/C1-type" evidence="1">
    <location>
        <begin position="11"/>
        <end position="63"/>
    </location>
</feature>
<dbReference type="GO" id="GO:0003677">
    <property type="term" value="F:DNA binding"/>
    <property type="evidence" value="ECO:0007669"/>
    <property type="project" value="InterPro"/>
</dbReference>
<dbReference type="Pfam" id="PF01381">
    <property type="entry name" value="HTH_3"/>
    <property type="match status" value="1"/>
</dbReference>
<sequence length="97" mass="10402">MNLKQGLGAALRAMRKQKGLSQEDFSEVSGRTYMSTLERGMYSPTIDKLDELASVMGVHPVTLLVAGYLKAEPGMSSGELMSRVHRELTEAGLAGSG</sequence>
<dbReference type="CDD" id="cd00093">
    <property type="entry name" value="HTH_XRE"/>
    <property type="match status" value="1"/>
</dbReference>
<dbReference type="InterPro" id="IPR001387">
    <property type="entry name" value="Cro/C1-type_HTH"/>
</dbReference>
<dbReference type="GeneID" id="300418015"/>
<gene>
    <name evidence="2" type="ORF">N7671_20885</name>
</gene>
<dbReference type="Gene3D" id="1.10.260.40">
    <property type="entry name" value="lambda repressor-like DNA-binding domains"/>
    <property type="match status" value="1"/>
</dbReference>
<evidence type="ECO:0000259" key="1">
    <source>
        <dbReference type="PROSITE" id="PS50943"/>
    </source>
</evidence>
<dbReference type="SUPFAM" id="SSF47413">
    <property type="entry name" value="lambda repressor-like DNA-binding domains"/>
    <property type="match status" value="1"/>
</dbReference>
<evidence type="ECO:0000313" key="3">
    <source>
        <dbReference type="Proteomes" id="UP001159292"/>
    </source>
</evidence>
<dbReference type="RefSeq" id="WP_257598699.1">
    <property type="nucleotide sequence ID" value="NZ_JANKBU010000095.1"/>
</dbReference>
<dbReference type="PROSITE" id="PS50943">
    <property type="entry name" value="HTH_CROC1"/>
    <property type="match status" value="1"/>
</dbReference>
<dbReference type="SMART" id="SM00530">
    <property type="entry name" value="HTH_XRE"/>
    <property type="match status" value="1"/>
</dbReference>
<dbReference type="EMBL" id="JAOEET010000104">
    <property type="protein sequence ID" value="MDH0569589.1"/>
    <property type="molecule type" value="Genomic_DNA"/>
</dbReference>
<organism evidence="2 3">
    <name type="scientific">Ectopseudomonas oleovorans</name>
    <name type="common">Pseudomonas oleovorans</name>
    <dbReference type="NCBI Taxonomy" id="301"/>
    <lineage>
        <taxon>Bacteria</taxon>
        <taxon>Pseudomonadati</taxon>
        <taxon>Pseudomonadota</taxon>
        <taxon>Gammaproteobacteria</taxon>
        <taxon>Pseudomonadales</taxon>
        <taxon>Pseudomonadaceae</taxon>
        <taxon>Ectopseudomonas</taxon>
    </lineage>
</organism>
<name>A0AB35L3H7_ECTOL</name>
<reference evidence="2" key="1">
    <citation type="submission" date="2022-09" db="EMBL/GenBank/DDBJ databases">
        <title>Intensive care unit water sources are persistently colonized with multi-drug resistant bacteria and are the site of extensive horizontal gene transfer of antibiotic resistance genes.</title>
        <authorList>
            <person name="Diorio-Toth L."/>
        </authorList>
    </citation>
    <scope>NUCLEOTIDE SEQUENCE</scope>
    <source>
        <strain evidence="2">GD04000</strain>
    </source>
</reference>
<proteinExistence type="predicted"/>